<sequence length="196" mass="21168">MSIGLFHTRLNVTNSLLGAPVLTLDLLVDTVNKKVSGVASIFQSTYPPLNFRARVWGEYSEAKLIPEAENHIILTLEGSPSGPTSQIAQTFGLQGILGADWASGFASYKYFAQDHWTAVTHAAVSQAPALRQEQTEHPYHPHLPLYAVAVQQAQASGDLAQLKSVVSQGEQQLASSGALRSALEQLHAEIARLEAR</sequence>
<evidence type="ECO:0000259" key="1">
    <source>
        <dbReference type="Pfam" id="PF08896"/>
    </source>
</evidence>
<organism evidence="3 4">
    <name type="scientific">Pseudomonas frederiksbergensis</name>
    <dbReference type="NCBI Taxonomy" id="104087"/>
    <lineage>
        <taxon>Bacteria</taxon>
        <taxon>Pseudomonadati</taxon>
        <taxon>Pseudomonadota</taxon>
        <taxon>Gammaproteobacteria</taxon>
        <taxon>Pseudomonadales</taxon>
        <taxon>Pseudomonadaceae</taxon>
        <taxon>Pseudomonas</taxon>
    </lineage>
</organism>
<gene>
    <name evidence="3" type="ORF">BLL42_02515</name>
</gene>
<evidence type="ECO:0000313" key="4">
    <source>
        <dbReference type="Proteomes" id="UP000182567"/>
    </source>
</evidence>
<evidence type="ECO:0000259" key="2">
    <source>
        <dbReference type="Pfam" id="PF08898"/>
    </source>
</evidence>
<feature type="domain" description="DUF1843" evidence="2">
    <location>
        <begin position="144"/>
        <end position="195"/>
    </location>
</feature>
<dbReference type="InterPro" id="IPR014994">
    <property type="entry name" value="DUF1843"/>
</dbReference>
<dbReference type="GeneID" id="46907075"/>
<dbReference type="OrthoDB" id="7015832at2"/>
<evidence type="ECO:0000313" key="3">
    <source>
        <dbReference type="EMBL" id="APC14657.1"/>
    </source>
</evidence>
<dbReference type="AlphaFoldDB" id="A0A1J0EF32"/>
<protein>
    <recommendedName>
        <fullName evidence="5">DUF1842 domain-containing protein</fullName>
    </recommendedName>
</protein>
<reference evidence="4" key="1">
    <citation type="submission" date="2016-10" db="EMBL/GenBank/DDBJ databases">
        <title>Pseudomonas frederiksbergensis ERGS4:02 complete genome.</title>
        <authorList>
            <person name="Kumar R."/>
            <person name="Acharya V."/>
            <person name="Singh D."/>
        </authorList>
    </citation>
    <scope>NUCLEOTIDE SEQUENCE [LARGE SCALE GENOMIC DNA]</scope>
    <source>
        <strain evidence="4">ERGS4:02</strain>
    </source>
</reference>
<dbReference type="EMBL" id="CP017886">
    <property type="protein sequence ID" value="APC14657.1"/>
    <property type="molecule type" value="Genomic_DNA"/>
</dbReference>
<dbReference type="InterPro" id="IPR014992">
    <property type="entry name" value="DUF1842"/>
</dbReference>
<accession>A0A1J0EF32</accession>
<name>A0A1J0EF32_9PSED</name>
<evidence type="ECO:0008006" key="5">
    <source>
        <dbReference type="Google" id="ProtNLM"/>
    </source>
</evidence>
<dbReference type="Proteomes" id="UP000182567">
    <property type="component" value="Chromosome"/>
</dbReference>
<dbReference type="Pfam" id="PF08896">
    <property type="entry name" value="DUF1842"/>
    <property type="match status" value="1"/>
</dbReference>
<proteinExistence type="predicted"/>
<dbReference type="Pfam" id="PF08898">
    <property type="entry name" value="DUF1843"/>
    <property type="match status" value="1"/>
</dbReference>
<feature type="domain" description="DUF1842" evidence="1">
    <location>
        <begin position="4"/>
        <end position="116"/>
    </location>
</feature>
<dbReference type="RefSeq" id="WP_071550658.1">
    <property type="nucleotide sequence ID" value="NZ_CP017886.1"/>
</dbReference>